<dbReference type="AlphaFoldDB" id="J1JP66"/>
<protein>
    <submittedName>
        <fullName evidence="1">Uncharacterized protein</fullName>
    </submittedName>
</protein>
<evidence type="ECO:0000313" key="1">
    <source>
        <dbReference type="EMBL" id="EJF86130.1"/>
    </source>
</evidence>
<reference evidence="1 2" key="1">
    <citation type="submission" date="2012-03" db="EMBL/GenBank/DDBJ databases">
        <title>The Genome Sequence of Bartonella rattimassiliensis 15908.</title>
        <authorList>
            <consortium name="The Broad Institute Genome Sequencing Platform"/>
            <consortium name="The Broad Institute Genome Sequencing Center for Infectious Disease"/>
            <person name="Feldgarden M."/>
            <person name="Kirby J."/>
            <person name="Kosoy M."/>
            <person name="Birtles R."/>
            <person name="Probert W.S."/>
            <person name="Chiaraviglio L."/>
            <person name="Young S.K."/>
            <person name="Zeng Q."/>
            <person name="Gargeya S."/>
            <person name="Fitzgerald M."/>
            <person name="Haas B."/>
            <person name="Abouelleil A."/>
            <person name="Alvarado L."/>
            <person name="Arachchi H.M."/>
            <person name="Berlin A."/>
            <person name="Chapman S.B."/>
            <person name="Gearin G."/>
            <person name="Goldberg J."/>
            <person name="Griggs A."/>
            <person name="Gujja S."/>
            <person name="Hansen M."/>
            <person name="Heiman D."/>
            <person name="Howarth C."/>
            <person name="Larimer J."/>
            <person name="Lui A."/>
            <person name="MacDonald P.J.P."/>
            <person name="McCowen C."/>
            <person name="Montmayeur A."/>
            <person name="Murphy C."/>
            <person name="Neiman D."/>
            <person name="Pearson M."/>
            <person name="Priest M."/>
            <person name="Roberts A."/>
            <person name="Saif S."/>
            <person name="Shea T."/>
            <person name="Sisk P."/>
            <person name="Stolte C."/>
            <person name="Sykes S."/>
            <person name="Wortman J."/>
            <person name="Nusbaum C."/>
            <person name="Birren B."/>
        </authorList>
    </citation>
    <scope>NUCLEOTIDE SEQUENCE [LARGE SCALE GENOMIC DNA]</scope>
    <source>
        <strain evidence="1 2">15908</strain>
    </source>
</reference>
<gene>
    <name evidence="1" type="ORF">MCY_00799</name>
</gene>
<evidence type="ECO:0000313" key="2">
    <source>
        <dbReference type="Proteomes" id="UP000001077"/>
    </source>
</evidence>
<proteinExistence type="predicted"/>
<dbReference type="eggNOG" id="ENOG502ZHXR">
    <property type="taxonomic scope" value="Bacteria"/>
</dbReference>
<dbReference type="OrthoDB" id="7920316at2"/>
<dbReference type="PATRIC" id="fig|1094556.3.peg.913"/>
<dbReference type="Proteomes" id="UP000001077">
    <property type="component" value="Unassembled WGS sequence"/>
</dbReference>
<name>J1JP66_9HYPH</name>
<organism evidence="1 2">
    <name type="scientific">Bartonella rattimassiliensis 15908</name>
    <dbReference type="NCBI Taxonomy" id="1094556"/>
    <lineage>
        <taxon>Bacteria</taxon>
        <taxon>Pseudomonadati</taxon>
        <taxon>Pseudomonadota</taxon>
        <taxon>Alphaproteobacteria</taxon>
        <taxon>Hyphomicrobiales</taxon>
        <taxon>Bartonellaceae</taxon>
        <taxon>Bartonella</taxon>
    </lineage>
</organism>
<dbReference type="HOGENOM" id="CLU_2116199_0_0_5"/>
<sequence>MKLSIRFSKIPFTLTPDAKTMFLNEEEIFLIMKSTRKRFKSLGWLVYGIERKENFLAVYQLPDCEVQILYNNEIAIDSLQFDVGFSITMGILAAVCRAIDLINSQSLTGSITVF</sequence>
<accession>J1JP66</accession>
<dbReference type="EMBL" id="AILY01000017">
    <property type="protein sequence ID" value="EJF86130.1"/>
    <property type="molecule type" value="Genomic_DNA"/>
</dbReference>
<keyword evidence="2" id="KW-1185">Reference proteome</keyword>
<comment type="caution">
    <text evidence="1">The sequence shown here is derived from an EMBL/GenBank/DDBJ whole genome shotgun (WGS) entry which is preliminary data.</text>
</comment>